<accession>X1QTV7</accession>
<proteinExistence type="predicted"/>
<reference evidence="1" key="1">
    <citation type="journal article" date="2014" name="Front. Microbiol.">
        <title>High frequency of phylogenetically diverse reductive dehalogenase-homologous genes in deep subseafloor sedimentary metagenomes.</title>
        <authorList>
            <person name="Kawai M."/>
            <person name="Futagami T."/>
            <person name="Toyoda A."/>
            <person name="Takaki Y."/>
            <person name="Nishi S."/>
            <person name="Hori S."/>
            <person name="Arai W."/>
            <person name="Tsubouchi T."/>
            <person name="Morono Y."/>
            <person name="Uchiyama I."/>
            <person name="Ito T."/>
            <person name="Fujiyama A."/>
            <person name="Inagaki F."/>
            <person name="Takami H."/>
        </authorList>
    </citation>
    <scope>NUCLEOTIDE SEQUENCE</scope>
    <source>
        <strain evidence="1">Expedition CK06-06</strain>
    </source>
</reference>
<dbReference type="AlphaFoldDB" id="X1QTV7"/>
<dbReference type="EMBL" id="BARV01036476">
    <property type="protein sequence ID" value="GAI54340.1"/>
    <property type="molecule type" value="Genomic_DNA"/>
</dbReference>
<protein>
    <submittedName>
        <fullName evidence="1">Uncharacterized protein</fullName>
    </submittedName>
</protein>
<evidence type="ECO:0000313" key="1">
    <source>
        <dbReference type="EMBL" id="GAI54340.1"/>
    </source>
</evidence>
<sequence length="135" mass="14744">MDKVLPGGIYKDLFLNGSASGDMFTVPAGRIIELLYGNFFMTTNAAVANRVVTIDIHPTAGPTVLPLFLFTLAASLTRKLAFGTSTPATDTDMDDTIQLPSRLLMNAGMEFEVNILDGEAGDNWYLSCKYIEWID</sequence>
<organism evidence="1">
    <name type="scientific">marine sediment metagenome</name>
    <dbReference type="NCBI Taxonomy" id="412755"/>
    <lineage>
        <taxon>unclassified sequences</taxon>
        <taxon>metagenomes</taxon>
        <taxon>ecological metagenomes</taxon>
    </lineage>
</organism>
<name>X1QTV7_9ZZZZ</name>
<gene>
    <name evidence="1" type="ORF">S06H3_56674</name>
</gene>
<comment type="caution">
    <text evidence="1">The sequence shown here is derived from an EMBL/GenBank/DDBJ whole genome shotgun (WGS) entry which is preliminary data.</text>
</comment>